<keyword evidence="3" id="KW-1185">Reference proteome</keyword>
<feature type="transmembrane region" description="Helical" evidence="1">
    <location>
        <begin position="6"/>
        <end position="27"/>
    </location>
</feature>
<protein>
    <submittedName>
        <fullName evidence="2">Uncharacterized protein</fullName>
    </submittedName>
</protein>
<sequence length="71" mass="8164">MQIGAGFTLIICIIYVVQLFLRGLAIYRTKLWKRPLSWALPSEIDIHFTMRVRRQEGESAEGSEHGPVYLS</sequence>
<reference evidence="3" key="1">
    <citation type="journal article" date="2014" name="Proc. Natl. Acad. Sci. U.S.A.">
        <title>Extensive sampling of basidiomycete genomes demonstrates inadequacy of the white-rot/brown-rot paradigm for wood decay fungi.</title>
        <authorList>
            <person name="Riley R."/>
            <person name="Salamov A.A."/>
            <person name="Brown D.W."/>
            <person name="Nagy L.G."/>
            <person name="Floudas D."/>
            <person name="Held B.W."/>
            <person name="Levasseur A."/>
            <person name="Lombard V."/>
            <person name="Morin E."/>
            <person name="Otillar R."/>
            <person name="Lindquist E.A."/>
            <person name="Sun H."/>
            <person name="LaButti K.M."/>
            <person name="Schmutz J."/>
            <person name="Jabbour D."/>
            <person name="Luo H."/>
            <person name="Baker S.E."/>
            <person name="Pisabarro A.G."/>
            <person name="Walton J.D."/>
            <person name="Blanchette R.A."/>
            <person name="Henrissat B."/>
            <person name="Martin F."/>
            <person name="Cullen D."/>
            <person name="Hibbett D.S."/>
            <person name="Grigoriev I.V."/>
        </authorList>
    </citation>
    <scope>NUCLEOTIDE SEQUENCE [LARGE SCALE GENOMIC DNA]</scope>
    <source>
        <strain evidence="3">CBS 339.88</strain>
    </source>
</reference>
<name>A0A067T5M8_GALM3</name>
<keyword evidence="1" id="KW-1133">Transmembrane helix</keyword>
<dbReference type="HOGENOM" id="CLU_2740174_0_0_1"/>
<gene>
    <name evidence="2" type="ORF">GALMADRAFT_245788</name>
</gene>
<dbReference type="Proteomes" id="UP000027222">
    <property type="component" value="Unassembled WGS sequence"/>
</dbReference>
<keyword evidence="1" id="KW-0472">Membrane</keyword>
<proteinExistence type="predicted"/>
<organism evidence="2 3">
    <name type="scientific">Galerina marginata (strain CBS 339.88)</name>
    <dbReference type="NCBI Taxonomy" id="685588"/>
    <lineage>
        <taxon>Eukaryota</taxon>
        <taxon>Fungi</taxon>
        <taxon>Dikarya</taxon>
        <taxon>Basidiomycota</taxon>
        <taxon>Agaricomycotina</taxon>
        <taxon>Agaricomycetes</taxon>
        <taxon>Agaricomycetidae</taxon>
        <taxon>Agaricales</taxon>
        <taxon>Agaricineae</taxon>
        <taxon>Strophariaceae</taxon>
        <taxon>Galerina</taxon>
    </lineage>
</organism>
<dbReference type="AlphaFoldDB" id="A0A067T5M8"/>
<evidence type="ECO:0000256" key="1">
    <source>
        <dbReference type="SAM" id="Phobius"/>
    </source>
</evidence>
<dbReference type="EMBL" id="KL142376">
    <property type="protein sequence ID" value="KDR77662.1"/>
    <property type="molecule type" value="Genomic_DNA"/>
</dbReference>
<keyword evidence="1" id="KW-0812">Transmembrane</keyword>
<accession>A0A067T5M8</accession>
<evidence type="ECO:0000313" key="2">
    <source>
        <dbReference type="EMBL" id="KDR77662.1"/>
    </source>
</evidence>
<evidence type="ECO:0000313" key="3">
    <source>
        <dbReference type="Proteomes" id="UP000027222"/>
    </source>
</evidence>